<feature type="signal peptide" evidence="1">
    <location>
        <begin position="1"/>
        <end position="21"/>
    </location>
</feature>
<dbReference type="AlphaFoldDB" id="A0A1N7BPS1"/>
<protein>
    <recommendedName>
        <fullName evidence="4">Lipoprotein</fullName>
    </recommendedName>
</protein>
<evidence type="ECO:0000313" key="2">
    <source>
        <dbReference type="EMBL" id="SIR53371.1"/>
    </source>
</evidence>
<dbReference type="Proteomes" id="UP000186079">
    <property type="component" value="Unassembled WGS sequence"/>
</dbReference>
<dbReference type="RefSeq" id="WP_052199868.1">
    <property type="nucleotide sequence ID" value="NZ_FMUP01000001.1"/>
</dbReference>
<evidence type="ECO:0000256" key="1">
    <source>
        <dbReference type="SAM" id="SignalP"/>
    </source>
</evidence>
<dbReference type="PROSITE" id="PS51257">
    <property type="entry name" value="PROKAR_LIPOPROTEIN"/>
    <property type="match status" value="1"/>
</dbReference>
<name>A0A1N7BPS1_9PSED</name>
<keyword evidence="1" id="KW-0732">Signal</keyword>
<evidence type="ECO:0008006" key="4">
    <source>
        <dbReference type="Google" id="ProtNLM"/>
    </source>
</evidence>
<dbReference type="OrthoDB" id="9130200at2"/>
<feature type="chain" id="PRO_5010322511" description="Lipoprotein" evidence="1">
    <location>
        <begin position="22"/>
        <end position="233"/>
    </location>
</feature>
<organism evidence="2 3">
    <name type="scientific">Pseudomonas flexibilis</name>
    <dbReference type="NCBI Taxonomy" id="706570"/>
    <lineage>
        <taxon>Bacteria</taxon>
        <taxon>Pseudomonadati</taxon>
        <taxon>Pseudomonadota</taxon>
        <taxon>Gammaproteobacteria</taxon>
        <taxon>Pseudomonadales</taxon>
        <taxon>Pseudomonadaceae</taxon>
        <taxon>Pseudomonas</taxon>
    </lineage>
</organism>
<reference evidence="2 3" key="1">
    <citation type="submission" date="2017-01" db="EMBL/GenBank/DDBJ databases">
        <authorList>
            <person name="Mah S.A."/>
            <person name="Swanson W.J."/>
            <person name="Moy G.W."/>
            <person name="Vacquier V.D."/>
        </authorList>
    </citation>
    <scope>NUCLEOTIDE SEQUENCE [LARGE SCALE GENOMIC DNA]</scope>
    <source>
        <strain evidence="2 3">ATCC 29606</strain>
    </source>
</reference>
<dbReference type="EMBL" id="FTMC01000036">
    <property type="protein sequence ID" value="SIR53371.1"/>
    <property type="molecule type" value="Genomic_DNA"/>
</dbReference>
<accession>A0A1N7BPS1</accession>
<proteinExistence type="predicted"/>
<evidence type="ECO:0000313" key="3">
    <source>
        <dbReference type="Proteomes" id="UP000186079"/>
    </source>
</evidence>
<sequence>MKYLFKLLPVMLLGLVVTGCAGIKTTEFTTQDSVRLEGKTLAVSRYNELPSFAAQTAVNVQFGMLGLASAQSSGNQMIRNNGIEDPAMSIAREISRGLASNYRVKVVEAEQSVPLNSKVDALAKTYSDYDFILDVKTLGWGSIYFPSDWNNYRVMYSAHARLIDVANKSVLAEGLCSHVPDYDNTDDAPTYEQLESGEGLRDSLANSVAFCVETIQTATKLQQPTDTALASAK</sequence>
<gene>
    <name evidence="2" type="ORF">SAMN05421672_1362</name>
</gene>